<dbReference type="RefSeq" id="WP_343913814.1">
    <property type="nucleotide sequence ID" value="NZ_BAAAGE010000003.1"/>
</dbReference>
<sequence>MKNSLIVFLLFLSTLTFAQTKGGYVKGDDYEGANFSGKYMISKNKNILSYFTPTSDEIDSLEARIKDRLTELKTTKTDREFPTFIIDNLKDYKRQYFGYVNEKGERVIYFNFFHNSGNVYGWREGEVVIKDGGYYYWRMKWNLTTNKIIDFYVNGEA</sequence>
<keyword evidence="1" id="KW-0732">Signal</keyword>
<dbReference type="Proteomes" id="UP001501758">
    <property type="component" value="Unassembled WGS sequence"/>
</dbReference>
<keyword evidence="3" id="KW-1185">Reference proteome</keyword>
<evidence type="ECO:0000313" key="3">
    <source>
        <dbReference type="Proteomes" id="UP001501758"/>
    </source>
</evidence>
<reference evidence="3" key="1">
    <citation type="journal article" date="2019" name="Int. J. Syst. Evol. Microbiol.">
        <title>The Global Catalogue of Microorganisms (GCM) 10K type strain sequencing project: providing services to taxonomists for standard genome sequencing and annotation.</title>
        <authorList>
            <consortium name="The Broad Institute Genomics Platform"/>
            <consortium name="The Broad Institute Genome Sequencing Center for Infectious Disease"/>
            <person name="Wu L."/>
            <person name="Ma J."/>
        </authorList>
    </citation>
    <scope>NUCLEOTIDE SEQUENCE [LARGE SCALE GENOMIC DNA]</scope>
    <source>
        <strain evidence="3">JCM 15974</strain>
    </source>
</reference>
<dbReference type="EMBL" id="BAAAGE010000003">
    <property type="protein sequence ID" value="GAA0728547.1"/>
    <property type="molecule type" value="Genomic_DNA"/>
</dbReference>
<evidence type="ECO:0000256" key="1">
    <source>
        <dbReference type="SAM" id="SignalP"/>
    </source>
</evidence>
<name>A0ABP3UEJ8_9FLAO</name>
<feature type="chain" id="PRO_5046103736" description="MORN repeat variant" evidence="1">
    <location>
        <begin position="19"/>
        <end position="157"/>
    </location>
</feature>
<comment type="caution">
    <text evidence="2">The sequence shown here is derived from an EMBL/GenBank/DDBJ whole genome shotgun (WGS) entry which is preliminary data.</text>
</comment>
<proteinExistence type="predicted"/>
<organism evidence="2 3">
    <name type="scientific">Aquimarina litoralis</name>
    <dbReference type="NCBI Taxonomy" id="584605"/>
    <lineage>
        <taxon>Bacteria</taxon>
        <taxon>Pseudomonadati</taxon>
        <taxon>Bacteroidota</taxon>
        <taxon>Flavobacteriia</taxon>
        <taxon>Flavobacteriales</taxon>
        <taxon>Flavobacteriaceae</taxon>
        <taxon>Aquimarina</taxon>
    </lineage>
</organism>
<protein>
    <recommendedName>
        <fullName evidence="4">MORN repeat variant</fullName>
    </recommendedName>
</protein>
<evidence type="ECO:0000313" key="2">
    <source>
        <dbReference type="EMBL" id="GAA0728547.1"/>
    </source>
</evidence>
<accession>A0ABP3UEJ8</accession>
<gene>
    <name evidence="2" type="ORF">GCM10009430_37830</name>
</gene>
<feature type="signal peptide" evidence="1">
    <location>
        <begin position="1"/>
        <end position="18"/>
    </location>
</feature>
<evidence type="ECO:0008006" key="4">
    <source>
        <dbReference type="Google" id="ProtNLM"/>
    </source>
</evidence>